<evidence type="ECO:0000259" key="7">
    <source>
        <dbReference type="PROSITE" id="PS50850"/>
    </source>
</evidence>
<feature type="transmembrane region" description="Helical" evidence="6">
    <location>
        <begin position="332"/>
        <end position="349"/>
    </location>
</feature>
<dbReference type="EMBL" id="AZEY01000032">
    <property type="protein sequence ID" value="KRL67435.1"/>
    <property type="molecule type" value="Genomic_DNA"/>
</dbReference>
<keyword evidence="2" id="KW-0813">Transport</keyword>
<sequence>MNDAHQVTTSKVNFKSPKVKKQLRVGLAMFIGPIGWLSAYSGVSATLLPAKIGQLIPAHKVATIALFSTVAMIVATIANIVAGAFSDITRSKHGKRTPWIVTNSILSAILLFAFSMANSVPVLLGIWAVYQITLNAIIAPMVAQIADRISPNLRGTVSSFYGVGYAIGNFGSGIIASRFISHVSTGIIVFAFFTLFGCLLSAWLVQEPSNMDSPKKPFNKQTIKENFMFPTANSRDYYLAVGGKFLMMVGQFIIVGYQLYIFTDYMKLNPSQTATSVAIMSTILLVTGILLTALTGPISDHVHRVKFPVAFATILLGVGALFPVFTPSPWTMYAYALISGIGMGAYNAVDQALNIAVLPNPDSAAKDLGFINVAVTVGMIVGPLISGGLISLWGYRIIFPVETLICLIGGIMIMMIKKVK</sequence>
<accession>A0A0R1SQN1</accession>
<keyword evidence="4 6" id="KW-1133">Transmembrane helix</keyword>
<evidence type="ECO:0000256" key="1">
    <source>
        <dbReference type="ARBA" id="ARBA00004651"/>
    </source>
</evidence>
<proteinExistence type="predicted"/>
<dbReference type="STRING" id="1423739.FC85_GL002679"/>
<feature type="domain" description="Major facilitator superfamily (MFS) profile" evidence="7">
    <location>
        <begin position="236"/>
        <end position="420"/>
    </location>
</feature>
<evidence type="ECO:0000256" key="4">
    <source>
        <dbReference type="ARBA" id="ARBA00022989"/>
    </source>
</evidence>
<dbReference type="PANTHER" id="PTHR23528:SF1">
    <property type="entry name" value="MAJOR FACILITATOR SUPERFAMILY (MFS) PROFILE DOMAIN-CONTAINING PROTEIN"/>
    <property type="match status" value="1"/>
</dbReference>
<reference evidence="8 9" key="1">
    <citation type="journal article" date="2015" name="Genome Announc.">
        <title>Expanding the biotechnology potential of lactobacilli through comparative genomics of 213 strains and associated genera.</title>
        <authorList>
            <person name="Sun Z."/>
            <person name="Harris H.M."/>
            <person name="McCann A."/>
            <person name="Guo C."/>
            <person name="Argimon S."/>
            <person name="Zhang W."/>
            <person name="Yang X."/>
            <person name="Jeffery I.B."/>
            <person name="Cooney J.C."/>
            <person name="Kagawa T.F."/>
            <person name="Liu W."/>
            <person name="Song Y."/>
            <person name="Salvetti E."/>
            <person name="Wrobel A."/>
            <person name="Rasinkangas P."/>
            <person name="Parkhill J."/>
            <person name="Rea M.C."/>
            <person name="O'Sullivan O."/>
            <person name="Ritari J."/>
            <person name="Douillard F.P."/>
            <person name="Paul Ross R."/>
            <person name="Yang R."/>
            <person name="Briner A.E."/>
            <person name="Felis G.E."/>
            <person name="de Vos W.M."/>
            <person name="Barrangou R."/>
            <person name="Klaenhammer T.R."/>
            <person name="Caufield P.W."/>
            <person name="Cui Y."/>
            <person name="Zhang H."/>
            <person name="O'Toole P.W."/>
        </authorList>
    </citation>
    <scope>NUCLEOTIDE SEQUENCE [LARGE SCALE GENOMIC DNA]</scope>
    <source>
        <strain evidence="8 9">DSM 14421</strain>
    </source>
</reference>
<dbReference type="GO" id="GO:0005886">
    <property type="term" value="C:plasma membrane"/>
    <property type="evidence" value="ECO:0007669"/>
    <property type="project" value="UniProtKB-SubCell"/>
</dbReference>
<comment type="subcellular location">
    <subcellularLocation>
        <location evidence="1">Cell membrane</location>
        <topology evidence="1">Multi-pass membrane protein</topology>
    </subcellularLocation>
</comment>
<evidence type="ECO:0000256" key="2">
    <source>
        <dbReference type="ARBA" id="ARBA00022448"/>
    </source>
</evidence>
<comment type="caution">
    <text evidence="8">The sequence shown here is derived from an EMBL/GenBank/DDBJ whole genome shotgun (WGS) entry which is preliminary data.</text>
</comment>
<keyword evidence="5 6" id="KW-0472">Membrane</keyword>
<feature type="transmembrane region" description="Helical" evidence="6">
    <location>
        <begin position="97"/>
        <end position="117"/>
    </location>
</feature>
<feature type="transmembrane region" description="Helical" evidence="6">
    <location>
        <begin position="158"/>
        <end position="180"/>
    </location>
</feature>
<feature type="transmembrane region" description="Helical" evidence="6">
    <location>
        <begin position="25"/>
        <end position="43"/>
    </location>
</feature>
<dbReference type="GO" id="GO:0022857">
    <property type="term" value="F:transmembrane transporter activity"/>
    <property type="evidence" value="ECO:0007669"/>
    <property type="project" value="InterPro"/>
</dbReference>
<feature type="transmembrane region" description="Helical" evidence="6">
    <location>
        <begin position="237"/>
        <end position="262"/>
    </location>
</feature>
<dbReference type="InterPro" id="IPR020846">
    <property type="entry name" value="MFS_dom"/>
</dbReference>
<dbReference type="InterPro" id="IPR011701">
    <property type="entry name" value="MFS"/>
</dbReference>
<dbReference type="PROSITE" id="PS50850">
    <property type="entry name" value="MFS"/>
    <property type="match status" value="1"/>
</dbReference>
<evidence type="ECO:0000313" key="9">
    <source>
        <dbReference type="Proteomes" id="UP000052013"/>
    </source>
</evidence>
<evidence type="ECO:0000256" key="3">
    <source>
        <dbReference type="ARBA" id="ARBA00022692"/>
    </source>
</evidence>
<dbReference type="Gene3D" id="1.20.1250.20">
    <property type="entry name" value="MFS general substrate transporter like domains"/>
    <property type="match status" value="2"/>
</dbReference>
<organism evidence="8 9">
    <name type="scientific">Lentilactobacillus diolivorans DSM 14421</name>
    <dbReference type="NCBI Taxonomy" id="1423739"/>
    <lineage>
        <taxon>Bacteria</taxon>
        <taxon>Bacillati</taxon>
        <taxon>Bacillota</taxon>
        <taxon>Bacilli</taxon>
        <taxon>Lactobacillales</taxon>
        <taxon>Lactobacillaceae</taxon>
        <taxon>Lentilactobacillus</taxon>
    </lineage>
</organism>
<feature type="transmembrane region" description="Helical" evidence="6">
    <location>
        <begin position="63"/>
        <end position="85"/>
    </location>
</feature>
<evidence type="ECO:0000313" key="8">
    <source>
        <dbReference type="EMBL" id="KRL67435.1"/>
    </source>
</evidence>
<dbReference type="RefSeq" id="WP_057864265.1">
    <property type="nucleotide sequence ID" value="NZ_AZEY01000032.1"/>
</dbReference>
<dbReference type="PANTHER" id="PTHR23528">
    <property type="match status" value="1"/>
</dbReference>
<evidence type="ECO:0000256" key="6">
    <source>
        <dbReference type="SAM" id="Phobius"/>
    </source>
</evidence>
<feature type="transmembrane region" description="Helical" evidence="6">
    <location>
        <begin position="397"/>
        <end position="416"/>
    </location>
</feature>
<dbReference type="Pfam" id="PF07690">
    <property type="entry name" value="MFS_1"/>
    <property type="match status" value="1"/>
</dbReference>
<dbReference type="Proteomes" id="UP000052013">
    <property type="component" value="Unassembled WGS sequence"/>
</dbReference>
<dbReference type="SUPFAM" id="SSF103473">
    <property type="entry name" value="MFS general substrate transporter"/>
    <property type="match status" value="1"/>
</dbReference>
<evidence type="ECO:0000256" key="5">
    <source>
        <dbReference type="ARBA" id="ARBA00023136"/>
    </source>
</evidence>
<feature type="transmembrane region" description="Helical" evidence="6">
    <location>
        <begin position="370"/>
        <end position="391"/>
    </location>
</feature>
<dbReference type="InterPro" id="IPR036259">
    <property type="entry name" value="MFS_trans_sf"/>
</dbReference>
<feature type="transmembrane region" description="Helical" evidence="6">
    <location>
        <begin position="123"/>
        <end position="146"/>
    </location>
</feature>
<keyword evidence="3 6" id="KW-0812">Transmembrane</keyword>
<feature type="transmembrane region" description="Helical" evidence="6">
    <location>
        <begin position="307"/>
        <end position="326"/>
    </location>
</feature>
<name>A0A0R1SQN1_9LACO</name>
<protein>
    <submittedName>
        <fullName evidence="8">Multidrug-efflux transporter</fullName>
    </submittedName>
</protein>
<feature type="transmembrane region" description="Helical" evidence="6">
    <location>
        <begin position="274"/>
        <end position="295"/>
    </location>
</feature>
<dbReference type="PATRIC" id="fig|1423739.3.peg.2778"/>
<dbReference type="AlphaFoldDB" id="A0A0R1SQN1"/>
<feature type="transmembrane region" description="Helical" evidence="6">
    <location>
        <begin position="186"/>
        <end position="205"/>
    </location>
</feature>
<gene>
    <name evidence="8" type="ORF">FC85_GL002679</name>
</gene>